<accession>A0ABY7FZ34</accession>
<dbReference type="EMBL" id="CP111026">
    <property type="protein sequence ID" value="WAR27463.1"/>
    <property type="molecule type" value="Genomic_DNA"/>
</dbReference>
<dbReference type="Pfam" id="PF10421">
    <property type="entry name" value="OAS1_C"/>
    <property type="match status" value="1"/>
</dbReference>
<gene>
    <name evidence="2" type="ORF">MAR_013167</name>
</gene>
<proteinExistence type="predicted"/>
<evidence type="ECO:0000313" key="2">
    <source>
        <dbReference type="EMBL" id="WAR27463.1"/>
    </source>
</evidence>
<dbReference type="Gene3D" id="1.10.1410.20">
    <property type="entry name" value="2'-5'-oligoadenylate synthetase 1, domain 2"/>
    <property type="match status" value="1"/>
</dbReference>
<dbReference type="Proteomes" id="UP001164746">
    <property type="component" value="Chromosome 15"/>
</dbReference>
<organism evidence="2 3">
    <name type="scientific">Mya arenaria</name>
    <name type="common">Soft-shell clam</name>
    <dbReference type="NCBI Taxonomy" id="6604"/>
    <lineage>
        <taxon>Eukaryota</taxon>
        <taxon>Metazoa</taxon>
        <taxon>Spiralia</taxon>
        <taxon>Lophotrochozoa</taxon>
        <taxon>Mollusca</taxon>
        <taxon>Bivalvia</taxon>
        <taxon>Autobranchia</taxon>
        <taxon>Heteroconchia</taxon>
        <taxon>Euheterodonta</taxon>
        <taxon>Imparidentia</taxon>
        <taxon>Neoheterodontei</taxon>
        <taxon>Myida</taxon>
        <taxon>Myoidea</taxon>
        <taxon>Myidae</taxon>
        <taxon>Mya</taxon>
    </lineage>
</organism>
<dbReference type="PANTHER" id="PTHR11258:SF11">
    <property type="entry name" value="C2H2-TYPE DOMAIN-CONTAINING PROTEIN"/>
    <property type="match status" value="1"/>
</dbReference>
<reference evidence="2" key="1">
    <citation type="submission" date="2022-11" db="EMBL/GenBank/DDBJ databases">
        <title>Centuries of genome instability and evolution in soft-shell clam transmissible cancer (bioRxiv).</title>
        <authorList>
            <person name="Hart S.F.M."/>
            <person name="Yonemitsu M.A."/>
            <person name="Giersch R.M."/>
            <person name="Beal B.F."/>
            <person name="Arriagada G."/>
            <person name="Davis B.W."/>
            <person name="Ostrander E.A."/>
            <person name="Goff S.P."/>
            <person name="Metzger M.J."/>
        </authorList>
    </citation>
    <scope>NUCLEOTIDE SEQUENCE</scope>
    <source>
        <strain evidence="2">MELC-2E11</strain>
        <tissue evidence="2">Siphon/mantle</tissue>
    </source>
</reference>
<dbReference type="PANTHER" id="PTHR11258">
    <property type="entry name" value="2-5 OLIGOADENYLATE SYNTHETASE"/>
    <property type="match status" value="1"/>
</dbReference>
<keyword evidence="3" id="KW-1185">Reference proteome</keyword>
<feature type="domain" description="2'-5'-oligoadenylate synthetase 1" evidence="1">
    <location>
        <begin position="170"/>
        <end position="314"/>
    </location>
</feature>
<dbReference type="SUPFAM" id="SSF81631">
    <property type="entry name" value="PAP/OAS1 substrate-binding domain"/>
    <property type="match status" value="1"/>
</dbReference>
<protein>
    <submittedName>
        <fullName evidence="2">OAS3-like protein</fullName>
    </submittedName>
</protein>
<sequence length="318" mass="36392">MDRWVKAGRPDSFDMTRAAHDVLTSLKNNRNFKILTPGLAKYDISEADKSARLVAETASSDRKREEDMFISGMDQFQTFVQPAKNLFSTRALNSHNKHKHSNTKILAQRFESVTIYERNQVPSTFAPTSVDLTTNGPSTDLYSVTDLDDFISSEIQPDSSFLAGTITLDEVYRKMTGSDASVKDFYSASLAPLQTELVRNLPTKVKSLIRLIKYWNKEKVKPMLLSRCPTSYLYEVIIMDRWVKTGRPDSFDMTRAAHDVLTSLKNNRDFKILTTELAKYDRRVADIRAETYIMDPCNPTNDLYNSRFWNWDGVSYVA</sequence>
<evidence type="ECO:0000313" key="3">
    <source>
        <dbReference type="Proteomes" id="UP001164746"/>
    </source>
</evidence>
<evidence type="ECO:0000259" key="1">
    <source>
        <dbReference type="Pfam" id="PF10421"/>
    </source>
</evidence>
<dbReference type="InterPro" id="IPR018952">
    <property type="entry name" value="2-5-oligoAdlate_synth_1_dom2/C"/>
</dbReference>
<name>A0ABY7FZ34_MYAAR</name>